<dbReference type="Proteomes" id="UP000557688">
    <property type="component" value="Unassembled WGS sequence"/>
</dbReference>
<reference evidence="1 2" key="1">
    <citation type="submission" date="2020-08" db="EMBL/GenBank/DDBJ databases">
        <title>Genomic Encyclopedia of Type Strains, Phase III (KMG-III): the genomes of soil and plant-associated and newly described type strains.</title>
        <authorList>
            <person name="Whitman W."/>
        </authorList>
    </citation>
    <scope>NUCLEOTIDE SEQUENCE [LARGE SCALE GENOMIC DNA]</scope>
    <source>
        <strain evidence="1 2">CECT 8088</strain>
    </source>
</reference>
<evidence type="ECO:0000313" key="2">
    <source>
        <dbReference type="Proteomes" id="UP000557688"/>
    </source>
</evidence>
<dbReference type="EMBL" id="JACHXV010000005">
    <property type="protein sequence ID" value="MBB3174026.1"/>
    <property type="molecule type" value="Genomic_DNA"/>
</dbReference>
<protein>
    <recommendedName>
        <fullName evidence="3">DUF559 domain-containing protein</fullName>
    </recommendedName>
</protein>
<dbReference type="AlphaFoldDB" id="A0A839UW60"/>
<proteinExistence type="predicted"/>
<organism evidence="1 2">
    <name type="scientific">Endobacter medicaginis</name>
    <dbReference type="NCBI Taxonomy" id="1181271"/>
    <lineage>
        <taxon>Bacteria</taxon>
        <taxon>Pseudomonadati</taxon>
        <taxon>Pseudomonadota</taxon>
        <taxon>Alphaproteobacteria</taxon>
        <taxon>Acetobacterales</taxon>
        <taxon>Acetobacteraceae</taxon>
        <taxon>Endobacter</taxon>
    </lineage>
</organism>
<gene>
    <name evidence="1" type="ORF">FHR90_001858</name>
</gene>
<sequence length="214" mass="23944">MSRSTYSDSNARRGRIPACVLPTEADLMLYRDLARQLGAPPNAHICRHAGPAANHLVFINESGPRDWKRVHDTAAARWPDLPKSGSVARDGTVLDSLPERIVYEMLAPRLKPRMALDLHQPIRARDARHRADFTLRCGAARRFIEVVGCCGSDRITRNDDERLWLARLDRRLAVYAAQGIVPVLMHLDLLAQPARLRALCDDLVRTIAREGGCS</sequence>
<accession>A0A839UW60</accession>
<keyword evidence="2" id="KW-1185">Reference proteome</keyword>
<evidence type="ECO:0008006" key="3">
    <source>
        <dbReference type="Google" id="ProtNLM"/>
    </source>
</evidence>
<name>A0A839UW60_9PROT</name>
<comment type="caution">
    <text evidence="1">The sequence shown here is derived from an EMBL/GenBank/DDBJ whole genome shotgun (WGS) entry which is preliminary data.</text>
</comment>
<dbReference type="RefSeq" id="WP_246330141.1">
    <property type="nucleotide sequence ID" value="NZ_JABXXQ010000158.1"/>
</dbReference>
<evidence type="ECO:0000313" key="1">
    <source>
        <dbReference type="EMBL" id="MBB3174026.1"/>
    </source>
</evidence>